<feature type="signal peptide" evidence="1">
    <location>
        <begin position="1"/>
        <end position="19"/>
    </location>
</feature>
<accession>A0ABY5XYG6</accession>
<protein>
    <submittedName>
        <fullName evidence="3">META domain-containing protein</fullName>
    </submittedName>
</protein>
<dbReference type="RefSeq" id="WP_334314478.1">
    <property type="nucleotide sequence ID" value="NZ_CP065938.1"/>
</dbReference>
<sequence length="493" mass="55889">MKYIAVLFFSLFLVSPAYADELAGLWETDSDTYVYFKEDGTFSFINSKTRTGYSWQRTGENSVLLHYSYLSSGAVQEKECTLTLNGKTLTVEAEGQTFTFKKSSQTVTTFTGEIFYRERMLLPPRVEVRYALYKNDETVPFALYFIPTEGKTPLPFSFDCVLEAGDNVFMEASVYHDNILLFATEKPVDIEEKNILLHRAGQAVNEKELIVPAKFASAQGDVVFLEKNGLAIVKKNGTMQIAHWAYIDRKQNIEISQENDAPLVAAVQDENTLVFRHYEDKNMLSFSRREKELFEIGKFNVSGVLQDNNGDFSFTDCTSMCRFPAVHNGIITKHFPQETFVRPVIVDMDVVLRRKSDGEIEMYPTKVSKADKGICQSMFQHTSLENTYWRLTAIGEKAVEVFEGQREPHIIIRDNMATGSDGCNNFFMPVTIEESSIKFGQGGATLMLCPHGEEQAREFNQMLNKADAWQINGSILKLLENNSVLAVFEAVYL</sequence>
<dbReference type="PANTHER" id="PTHR35535">
    <property type="entry name" value="HEAT SHOCK PROTEIN HSLJ"/>
    <property type="match status" value="1"/>
</dbReference>
<keyword evidence="4" id="KW-1185">Reference proteome</keyword>
<evidence type="ECO:0000313" key="4">
    <source>
        <dbReference type="Proteomes" id="UP001058120"/>
    </source>
</evidence>
<evidence type="ECO:0000256" key="1">
    <source>
        <dbReference type="SAM" id="SignalP"/>
    </source>
</evidence>
<dbReference type="EMBL" id="CP065938">
    <property type="protein sequence ID" value="UWX04923.1"/>
    <property type="molecule type" value="Genomic_DNA"/>
</dbReference>
<dbReference type="PANTHER" id="PTHR35535:SF1">
    <property type="entry name" value="HEAT SHOCK PROTEIN HSLJ"/>
    <property type="match status" value="1"/>
</dbReference>
<dbReference type="InterPro" id="IPR005184">
    <property type="entry name" value="DUF306_Meta_HslJ"/>
</dbReference>
<gene>
    <name evidence="3" type="ORF">JBF11_05360</name>
</gene>
<keyword evidence="1" id="KW-0732">Signal</keyword>
<dbReference type="InterPro" id="IPR038670">
    <property type="entry name" value="HslJ-like_sf"/>
</dbReference>
<organism evidence="3 4">
    <name type="scientific">Taurinivorans muris</name>
    <dbReference type="NCBI Taxonomy" id="2787751"/>
    <lineage>
        <taxon>Bacteria</taxon>
        <taxon>Pseudomonadati</taxon>
        <taxon>Thermodesulfobacteriota</taxon>
        <taxon>Desulfovibrionia</taxon>
        <taxon>Desulfovibrionales</taxon>
        <taxon>Desulfovibrionaceae</taxon>
        <taxon>Taurinivorans</taxon>
    </lineage>
</organism>
<dbReference type="Gene3D" id="2.40.128.270">
    <property type="match status" value="1"/>
</dbReference>
<evidence type="ECO:0000259" key="2">
    <source>
        <dbReference type="Pfam" id="PF03724"/>
    </source>
</evidence>
<evidence type="ECO:0000313" key="3">
    <source>
        <dbReference type="EMBL" id="UWX04923.1"/>
    </source>
</evidence>
<name>A0ABY5XYG6_9BACT</name>
<feature type="domain" description="DUF306" evidence="2">
    <location>
        <begin position="383"/>
        <end position="488"/>
    </location>
</feature>
<dbReference type="InterPro" id="IPR053147">
    <property type="entry name" value="Hsp_HslJ-like"/>
</dbReference>
<reference evidence="3" key="1">
    <citation type="submission" date="2020-12" db="EMBL/GenBank/DDBJ databases">
        <title>Taurinivorans muris gen. nov., sp. nov., fundamental and realized metabolic niche of a ubiquitous sulfidogenic bacterium in the murine intestine.</title>
        <authorList>
            <person name="Ye H."/>
            <person name="Hanson B.T."/>
            <person name="Loy A."/>
        </authorList>
    </citation>
    <scope>NUCLEOTIDE SEQUENCE</scope>
    <source>
        <strain evidence="3">LT0009</strain>
    </source>
</reference>
<dbReference type="Proteomes" id="UP001058120">
    <property type="component" value="Chromosome"/>
</dbReference>
<proteinExistence type="predicted"/>
<feature type="chain" id="PRO_5046997865" evidence="1">
    <location>
        <begin position="20"/>
        <end position="493"/>
    </location>
</feature>
<dbReference type="Pfam" id="PF03724">
    <property type="entry name" value="META"/>
    <property type="match status" value="1"/>
</dbReference>